<dbReference type="AlphaFoldDB" id="A0A6A2Y0T0"/>
<reference evidence="2" key="1">
    <citation type="submission" date="2019-09" db="EMBL/GenBank/DDBJ databases">
        <title>Draft genome information of white flower Hibiscus syriacus.</title>
        <authorList>
            <person name="Kim Y.-M."/>
        </authorList>
    </citation>
    <scope>NUCLEOTIDE SEQUENCE [LARGE SCALE GENOMIC DNA]</scope>
    <source>
        <strain evidence="2">YM2019G1</strain>
    </source>
</reference>
<evidence type="ECO:0000313" key="2">
    <source>
        <dbReference type="EMBL" id="KAE8676750.1"/>
    </source>
</evidence>
<organism evidence="2 3">
    <name type="scientific">Hibiscus syriacus</name>
    <name type="common">Rose of Sharon</name>
    <dbReference type="NCBI Taxonomy" id="106335"/>
    <lineage>
        <taxon>Eukaryota</taxon>
        <taxon>Viridiplantae</taxon>
        <taxon>Streptophyta</taxon>
        <taxon>Embryophyta</taxon>
        <taxon>Tracheophyta</taxon>
        <taxon>Spermatophyta</taxon>
        <taxon>Magnoliopsida</taxon>
        <taxon>eudicotyledons</taxon>
        <taxon>Gunneridae</taxon>
        <taxon>Pentapetalae</taxon>
        <taxon>rosids</taxon>
        <taxon>malvids</taxon>
        <taxon>Malvales</taxon>
        <taxon>Malvaceae</taxon>
        <taxon>Malvoideae</taxon>
        <taxon>Hibiscus</taxon>
    </lineage>
</organism>
<comment type="caution">
    <text evidence="2">The sequence shown here is derived from an EMBL/GenBank/DDBJ whole genome shotgun (WGS) entry which is preliminary data.</text>
</comment>
<keyword evidence="3" id="KW-1185">Reference proteome</keyword>
<evidence type="ECO:0000313" key="3">
    <source>
        <dbReference type="Proteomes" id="UP000436088"/>
    </source>
</evidence>
<gene>
    <name evidence="2" type="ORF">F3Y22_tig00111582pilonHSYRG00969</name>
</gene>
<proteinExistence type="predicted"/>
<dbReference type="PANTHER" id="PTHR35726">
    <property type="entry name" value="GLUTAMIC ACID-RICH PROTEIN-LIKE"/>
    <property type="match status" value="1"/>
</dbReference>
<accession>A0A6A2Y0T0</accession>
<protein>
    <submittedName>
        <fullName evidence="2">Uncharacterized protein</fullName>
    </submittedName>
</protein>
<evidence type="ECO:0000256" key="1">
    <source>
        <dbReference type="SAM" id="MobiDB-lite"/>
    </source>
</evidence>
<dbReference type="Proteomes" id="UP000436088">
    <property type="component" value="Unassembled WGS sequence"/>
</dbReference>
<name>A0A6A2Y0T0_HIBSY</name>
<feature type="region of interest" description="Disordered" evidence="1">
    <location>
        <begin position="23"/>
        <end position="51"/>
    </location>
</feature>
<dbReference type="EMBL" id="VEPZ02001375">
    <property type="protein sequence ID" value="KAE8676750.1"/>
    <property type="molecule type" value="Genomic_DNA"/>
</dbReference>
<sequence length="133" mass="14450">MDIKTKVVDLSFLLHLEATGDSEAGYSDPAISSGVNHAQDDDNEDAESCSCDTTSDLHMVIEHNYSLDGGNASVEDDEDNDGEVVDKKCIYDPCINGMEAAESKKSSAVSIDSSQTMNEMEKNRLFWETCLAS</sequence>
<dbReference type="PANTHER" id="PTHR35726:SF4">
    <property type="entry name" value="GLUTAMIC ACID-RICH PROTEIN-LIKE"/>
    <property type="match status" value="1"/>
</dbReference>
<dbReference type="OrthoDB" id="1077311at2759"/>